<dbReference type="GO" id="GO:0004222">
    <property type="term" value="F:metalloendopeptidase activity"/>
    <property type="evidence" value="ECO:0007669"/>
    <property type="project" value="InterPro"/>
</dbReference>
<evidence type="ECO:0000256" key="16">
    <source>
        <dbReference type="RuleBase" id="RU003651"/>
    </source>
</evidence>
<dbReference type="InterPro" id="IPR003593">
    <property type="entry name" value="AAA+_ATPase"/>
</dbReference>
<evidence type="ECO:0000256" key="15">
    <source>
        <dbReference type="HAMAP-Rule" id="MF_01458"/>
    </source>
</evidence>
<evidence type="ECO:0000256" key="17">
    <source>
        <dbReference type="SAM" id="MobiDB-lite"/>
    </source>
</evidence>
<keyword evidence="11 15" id="KW-1133">Transmembrane helix</keyword>
<feature type="region of interest" description="Disordered" evidence="17">
    <location>
        <begin position="1"/>
        <end position="40"/>
    </location>
</feature>
<evidence type="ECO:0000256" key="1">
    <source>
        <dbReference type="ARBA" id="ARBA00004370"/>
    </source>
</evidence>
<keyword evidence="7 15" id="KW-0547">Nucleotide-binding</keyword>
<keyword evidence="20" id="KW-1185">Reference proteome</keyword>
<dbReference type="FunFam" id="3.40.50.300:FF:000001">
    <property type="entry name" value="ATP-dependent zinc metalloprotease FtsH"/>
    <property type="match status" value="1"/>
</dbReference>
<dbReference type="FunFam" id="1.10.8.60:FF:000001">
    <property type="entry name" value="ATP-dependent zinc metalloprotease FtsH"/>
    <property type="match status" value="1"/>
</dbReference>
<dbReference type="Gene3D" id="3.30.720.210">
    <property type="match status" value="1"/>
</dbReference>
<keyword evidence="3 15" id="KW-1003">Cell membrane</keyword>
<dbReference type="InterPro" id="IPR041569">
    <property type="entry name" value="AAA_lid_3"/>
</dbReference>
<dbReference type="CDD" id="cd19501">
    <property type="entry name" value="RecA-like_FtsH"/>
    <property type="match status" value="1"/>
</dbReference>
<dbReference type="RefSeq" id="WP_090742513.1">
    <property type="nucleotide sequence ID" value="NZ_CZQA01000001.1"/>
</dbReference>
<evidence type="ECO:0000256" key="3">
    <source>
        <dbReference type="ARBA" id="ARBA00022475"/>
    </source>
</evidence>
<keyword evidence="5 15" id="KW-0812">Transmembrane</keyword>
<dbReference type="SUPFAM" id="SSF140990">
    <property type="entry name" value="FtsH protease domain-like"/>
    <property type="match status" value="1"/>
</dbReference>
<feature type="binding site" evidence="15">
    <location>
        <position position="514"/>
    </location>
    <ligand>
        <name>Zn(2+)</name>
        <dbReference type="ChEBI" id="CHEBI:29105"/>
        <note>catalytic</note>
    </ligand>
</feature>
<dbReference type="STRING" id="1742972.COMA1_10214"/>
<keyword evidence="9 15" id="KW-0862">Zinc</keyword>
<comment type="similarity">
    <text evidence="14 15">In the central section; belongs to the AAA ATPase family.</text>
</comment>
<dbReference type="Gene3D" id="3.40.50.300">
    <property type="entry name" value="P-loop containing nucleotide triphosphate hydrolases"/>
    <property type="match status" value="1"/>
</dbReference>
<dbReference type="Gene3D" id="1.20.58.760">
    <property type="entry name" value="Peptidase M41"/>
    <property type="match status" value="1"/>
</dbReference>
<protein>
    <recommendedName>
        <fullName evidence="15">ATP-dependent zinc metalloprotease FtsH</fullName>
        <ecNumber evidence="15">3.4.24.-</ecNumber>
    </recommendedName>
</protein>
<proteinExistence type="inferred from homology"/>
<comment type="similarity">
    <text evidence="16">Belongs to the AAA ATPase family.</text>
</comment>
<evidence type="ECO:0000256" key="6">
    <source>
        <dbReference type="ARBA" id="ARBA00022723"/>
    </source>
</evidence>
<dbReference type="EC" id="3.4.24.-" evidence="15"/>
<comment type="similarity">
    <text evidence="2 15">In the C-terminal section; belongs to the peptidase M41 family.</text>
</comment>
<dbReference type="NCBIfam" id="TIGR01241">
    <property type="entry name" value="FtsH_fam"/>
    <property type="match status" value="1"/>
</dbReference>
<dbReference type="FunFam" id="1.20.58.760:FF:000001">
    <property type="entry name" value="ATP-dependent zinc metalloprotease FtsH"/>
    <property type="match status" value="1"/>
</dbReference>
<dbReference type="SMART" id="SM00382">
    <property type="entry name" value="AAA"/>
    <property type="match status" value="1"/>
</dbReference>
<evidence type="ECO:0000313" key="19">
    <source>
        <dbReference type="EMBL" id="CUS31664.1"/>
    </source>
</evidence>
<evidence type="ECO:0000256" key="10">
    <source>
        <dbReference type="ARBA" id="ARBA00022840"/>
    </source>
</evidence>
<dbReference type="GO" id="GO:0008270">
    <property type="term" value="F:zinc ion binding"/>
    <property type="evidence" value="ECO:0007669"/>
    <property type="project" value="UniProtKB-UniRule"/>
</dbReference>
<dbReference type="GO" id="GO:0005886">
    <property type="term" value="C:plasma membrane"/>
    <property type="evidence" value="ECO:0007669"/>
    <property type="project" value="UniProtKB-SubCell"/>
</dbReference>
<keyword evidence="4 15" id="KW-0645">Protease</keyword>
<dbReference type="SUPFAM" id="SSF52540">
    <property type="entry name" value="P-loop containing nucleoside triphosphate hydrolases"/>
    <property type="match status" value="1"/>
</dbReference>
<feature type="compositionally biased region" description="Basic and acidic residues" evidence="17">
    <location>
        <begin position="112"/>
        <end position="128"/>
    </location>
</feature>
<dbReference type="Pfam" id="PF00004">
    <property type="entry name" value="AAA"/>
    <property type="match status" value="1"/>
</dbReference>
<evidence type="ECO:0000256" key="7">
    <source>
        <dbReference type="ARBA" id="ARBA00022741"/>
    </source>
</evidence>
<dbReference type="HAMAP" id="MF_01458">
    <property type="entry name" value="FtsH"/>
    <property type="match status" value="1"/>
</dbReference>
<evidence type="ECO:0000313" key="20">
    <source>
        <dbReference type="Proteomes" id="UP000199032"/>
    </source>
</evidence>
<feature type="compositionally biased region" description="Basic and acidic residues" evidence="17">
    <location>
        <begin position="700"/>
        <end position="710"/>
    </location>
</feature>
<comment type="subcellular location">
    <subcellularLocation>
        <location evidence="15">Cell membrane</location>
        <topology evidence="15">Multi-pass membrane protein</topology>
        <orientation evidence="15">Cytoplasmic side</orientation>
    </subcellularLocation>
    <subcellularLocation>
        <location evidence="1">Membrane</location>
    </subcellularLocation>
</comment>
<dbReference type="OrthoDB" id="9809379at2"/>
<feature type="binding site" evidence="15">
    <location>
        <position position="510"/>
    </location>
    <ligand>
        <name>Zn(2+)</name>
        <dbReference type="ChEBI" id="CHEBI:29105"/>
        <note>catalytic</note>
    </ligand>
</feature>
<dbReference type="InterPro" id="IPR027417">
    <property type="entry name" value="P-loop_NTPase"/>
</dbReference>
<sequence>MSRTEQQTGRNSRDSTSTPARRLQPADSGSGSRKNTEQANVPPGKTWLWFVFILVANFLLGRLLIPTPEAPITVPYTLFKQEVGKRNVAAIYSQGDTITGRFTTSIVYQPLGEKDSGSGGETKTKNEKNSIPGGEIKSTDDRGRSTGSLSQTISVFMTTLPAFVDPGLEQFLISNGVEISAKPIQEGANPWATIFFSFGPGLLFIGFYIWLFRRAAQQGGGMMGGGLMGMGKSRARRYDQEQTTKVTFEDVAGIDEAENELVEIVDFLKDTKKYTRLGGTAPKGVLLVGSPGTGKTLLAKAVAGEAGVPFFSMSAAEFVEMIVGVGAARVRDLFKEARENAPAIVFIDELDAIGRARGQMAIGGSSEQEQTLNQILTEMDGFSSRQGIIVLAATNQPDVLDKALLRPGRFDRRVVVNLPDKTGREAILKVHTRNVPLAQDAVLGNLAALTPGLSGADLKNLVNEAALLGARREQHEVHHKDFLDALEKIVLGPERPILMSRSDRERIAYHEGGHAILGLVVPGADPVNRVTIVPRGQALGVTYQRPDSDRYNYPEAYLRARLIGMLGGRAAEEIVYGTKTTGAENDIEQATGLARRMVTRWGMSERLGLVQLAPRENPYLTGLNGYGDAKPFSEETAKVIDAEVLKIIDESYSAARRLLTAHRKQLDMLAEALLARETLNELEILDVTGLPHAPALETGKLPDPDARSRSTDPSPGQPVA</sequence>
<evidence type="ECO:0000256" key="8">
    <source>
        <dbReference type="ARBA" id="ARBA00022801"/>
    </source>
</evidence>
<dbReference type="InterPro" id="IPR037219">
    <property type="entry name" value="Peptidase_M41-like"/>
</dbReference>
<dbReference type="GO" id="GO:0004176">
    <property type="term" value="F:ATP-dependent peptidase activity"/>
    <property type="evidence" value="ECO:0007669"/>
    <property type="project" value="InterPro"/>
</dbReference>
<feature type="binding site" evidence="15">
    <location>
        <position position="586"/>
    </location>
    <ligand>
        <name>Zn(2+)</name>
        <dbReference type="ChEBI" id="CHEBI:29105"/>
        <note>catalytic</note>
    </ligand>
</feature>
<dbReference type="InterPro" id="IPR005936">
    <property type="entry name" value="FtsH"/>
</dbReference>
<dbReference type="Gene3D" id="1.10.8.60">
    <property type="match status" value="1"/>
</dbReference>
<keyword evidence="6 15" id="KW-0479">Metal-binding</keyword>
<evidence type="ECO:0000259" key="18">
    <source>
        <dbReference type="SMART" id="SM00382"/>
    </source>
</evidence>
<feature type="compositionally biased region" description="Polar residues" evidence="17">
    <location>
        <begin position="1"/>
        <end position="19"/>
    </location>
</feature>
<dbReference type="InterPro" id="IPR000642">
    <property type="entry name" value="Peptidase_M41"/>
</dbReference>
<evidence type="ECO:0000256" key="14">
    <source>
        <dbReference type="ARBA" id="ARBA00061570"/>
    </source>
</evidence>
<dbReference type="PANTHER" id="PTHR23076:SF97">
    <property type="entry name" value="ATP-DEPENDENT ZINC METALLOPROTEASE YME1L1"/>
    <property type="match status" value="1"/>
</dbReference>
<evidence type="ECO:0000256" key="12">
    <source>
        <dbReference type="ARBA" id="ARBA00023049"/>
    </source>
</evidence>
<evidence type="ECO:0000256" key="4">
    <source>
        <dbReference type="ARBA" id="ARBA00022670"/>
    </source>
</evidence>
<organism evidence="19 20">
    <name type="scientific">Candidatus Nitrospira nitrosa</name>
    <dbReference type="NCBI Taxonomy" id="1742972"/>
    <lineage>
        <taxon>Bacteria</taxon>
        <taxon>Pseudomonadati</taxon>
        <taxon>Nitrospirota</taxon>
        <taxon>Nitrospiria</taxon>
        <taxon>Nitrospirales</taxon>
        <taxon>Nitrospiraceae</taxon>
        <taxon>Nitrospira</taxon>
    </lineage>
</organism>
<dbReference type="EMBL" id="CZQA01000001">
    <property type="protein sequence ID" value="CUS31664.1"/>
    <property type="molecule type" value="Genomic_DNA"/>
</dbReference>
<feature type="compositionally biased region" description="Polar residues" evidence="17">
    <location>
        <begin position="27"/>
        <end position="39"/>
    </location>
</feature>
<comment type="function">
    <text evidence="15">Acts as a processive, ATP-dependent zinc metallopeptidase for both cytoplasmic and membrane proteins. Plays a role in the quality control of integral membrane proteins.</text>
</comment>
<feature type="binding site" evidence="15">
    <location>
        <begin position="289"/>
        <end position="296"/>
    </location>
    <ligand>
        <name>ATP</name>
        <dbReference type="ChEBI" id="CHEBI:30616"/>
    </ligand>
</feature>
<feature type="region of interest" description="Disordered" evidence="17">
    <location>
        <begin position="111"/>
        <end position="145"/>
    </location>
</feature>
<gene>
    <name evidence="15 19" type="primary">ftsH</name>
    <name evidence="19" type="ORF">COMA1_10214</name>
</gene>
<reference evidence="19 20" key="1">
    <citation type="submission" date="2015-10" db="EMBL/GenBank/DDBJ databases">
        <authorList>
            <person name="Gilbert D.G."/>
        </authorList>
    </citation>
    <scope>NUCLEOTIDE SEQUENCE [LARGE SCALE GENOMIC DNA]</scope>
    <source>
        <strain evidence="19">COMA1</strain>
    </source>
</reference>
<dbReference type="GO" id="GO:0005524">
    <property type="term" value="F:ATP binding"/>
    <property type="evidence" value="ECO:0007669"/>
    <property type="project" value="UniProtKB-UniRule"/>
</dbReference>
<dbReference type="GO" id="GO:0030163">
    <property type="term" value="P:protein catabolic process"/>
    <property type="evidence" value="ECO:0007669"/>
    <property type="project" value="UniProtKB-UniRule"/>
</dbReference>
<dbReference type="InterPro" id="IPR003959">
    <property type="entry name" value="ATPase_AAA_core"/>
</dbReference>
<dbReference type="GO" id="GO:0006508">
    <property type="term" value="P:proteolysis"/>
    <property type="evidence" value="ECO:0007669"/>
    <property type="project" value="UniProtKB-KW"/>
</dbReference>
<comment type="cofactor">
    <cofactor evidence="15">
        <name>Zn(2+)</name>
        <dbReference type="ChEBI" id="CHEBI:29105"/>
    </cofactor>
    <text evidence="15">Binds 1 zinc ion per subunit.</text>
</comment>
<dbReference type="AlphaFoldDB" id="A0A0S4L4Q5"/>
<evidence type="ECO:0000256" key="5">
    <source>
        <dbReference type="ARBA" id="ARBA00022692"/>
    </source>
</evidence>
<evidence type="ECO:0000256" key="11">
    <source>
        <dbReference type="ARBA" id="ARBA00022989"/>
    </source>
</evidence>
<keyword evidence="12 15" id="KW-0482">Metalloprotease</keyword>
<evidence type="ECO:0000256" key="13">
    <source>
        <dbReference type="ARBA" id="ARBA00023136"/>
    </source>
</evidence>
<feature type="active site" evidence="15">
    <location>
        <position position="511"/>
    </location>
</feature>
<dbReference type="Pfam" id="PF17862">
    <property type="entry name" value="AAA_lid_3"/>
    <property type="match status" value="1"/>
</dbReference>
<evidence type="ECO:0000256" key="2">
    <source>
        <dbReference type="ARBA" id="ARBA00010044"/>
    </source>
</evidence>
<accession>A0A0S4L4Q5</accession>
<feature type="transmembrane region" description="Helical" evidence="15">
    <location>
        <begin position="191"/>
        <end position="212"/>
    </location>
</feature>
<keyword evidence="10 15" id="KW-0067">ATP-binding</keyword>
<feature type="region of interest" description="Disordered" evidence="17">
    <location>
        <begin position="693"/>
        <end position="720"/>
    </location>
</feature>
<dbReference type="Pfam" id="PF01434">
    <property type="entry name" value="Peptidase_M41"/>
    <property type="match status" value="1"/>
</dbReference>
<dbReference type="InterPro" id="IPR003960">
    <property type="entry name" value="ATPase_AAA_CS"/>
</dbReference>
<keyword evidence="13 15" id="KW-0472">Membrane</keyword>
<dbReference type="GO" id="GO:0016887">
    <property type="term" value="F:ATP hydrolysis activity"/>
    <property type="evidence" value="ECO:0007669"/>
    <property type="project" value="UniProtKB-UniRule"/>
</dbReference>
<feature type="domain" description="AAA+ ATPase" evidence="18">
    <location>
        <begin position="281"/>
        <end position="420"/>
    </location>
</feature>
<dbReference type="Proteomes" id="UP000199032">
    <property type="component" value="Unassembled WGS sequence"/>
</dbReference>
<dbReference type="InterPro" id="IPR011546">
    <property type="entry name" value="Pept_M41_FtsH_extracell"/>
</dbReference>
<comment type="subunit">
    <text evidence="15">Homohexamer.</text>
</comment>
<comment type="caution">
    <text evidence="15">Lacks conserved residue(s) required for the propagation of feature annotation.</text>
</comment>
<dbReference type="Pfam" id="PF06480">
    <property type="entry name" value="FtsH_ext"/>
    <property type="match status" value="1"/>
</dbReference>
<evidence type="ECO:0000256" key="9">
    <source>
        <dbReference type="ARBA" id="ARBA00022833"/>
    </source>
</evidence>
<name>A0A0S4L4Q5_9BACT</name>
<keyword evidence="8 15" id="KW-0378">Hydrolase</keyword>
<dbReference type="PANTHER" id="PTHR23076">
    <property type="entry name" value="METALLOPROTEASE M41 FTSH"/>
    <property type="match status" value="1"/>
</dbReference>
<dbReference type="PROSITE" id="PS00674">
    <property type="entry name" value="AAA"/>
    <property type="match status" value="1"/>
</dbReference>